<dbReference type="InterPro" id="IPR000601">
    <property type="entry name" value="PKD_dom"/>
</dbReference>
<evidence type="ECO:0000313" key="2">
    <source>
        <dbReference type="EMBL" id="MCY1718864.1"/>
    </source>
</evidence>
<dbReference type="RefSeq" id="WP_343331203.1">
    <property type="nucleotide sequence ID" value="NZ_JAPOHD010000002.1"/>
</dbReference>
<sequence length="316" mass="34262">MRKLLVFCSMVAMAALVALNLNSCSSDDPIPMPTVKIDVQKDGHKVIIAVQATDATSFSWNYGNGETSTNNGTSHEYEYEYSGTYTISVTVTNESGSASDSEEVIIDPEPVEILSGTPQSHPNGKTWLLDPTYYPGKNGAGPIIPALTVTQDFLMDNILELLLGLGTEYDNEFTFKYDGSLMIDNKNAISLGSAMYAGINQIAPAPGLEGGMGLMGIPYTPAANGTWELKVEDVNMDVVIEDPNDLGAGWTEGTFEKADQMILVPSDYFGFLGVTKTVLIKEITSEYMHVMFFMHGVVEVPMKPSTAIHVTFVPKQ</sequence>
<gene>
    <name evidence="2" type="ORF">OU798_00830</name>
</gene>
<dbReference type="InterPro" id="IPR035986">
    <property type="entry name" value="PKD_dom_sf"/>
</dbReference>
<dbReference type="AlphaFoldDB" id="A0A9X3F1J0"/>
<comment type="caution">
    <text evidence="2">The sequence shown here is derived from an EMBL/GenBank/DDBJ whole genome shotgun (WGS) entry which is preliminary data.</text>
</comment>
<feature type="domain" description="PKD" evidence="1">
    <location>
        <begin position="51"/>
        <end position="106"/>
    </location>
</feature>
<proteinExistence type="predicted"/>
<evidence type="ECO:0000313" key="3">
    <source>
        <dbReference type="Proteomes" id="UP001145087"/>
    </source>
</evidence>
<dbReference type="SUPFAM" id="SSF49299">
    <property type="entry name" value="PKD domain"/>
    <property type="match status" value="1"/>
</dbReference>
<dbReference type="InterPro" id="IPR022409">
    <property type="entry name" value="PKD/Chitinase_dom"/>
</dbReference>
<protein>
    <submittedName>
        <fullName evidence="2">PKD domain-containing protein</fullName>
    </submittedName>
</protein>
<dbReference type="SMART" id="SM00089">
    <property type="entry name" value="PKD"/>
    <property type="match status" value="1"/>
</dbReference>
<dbReference type="Gene3D" id="2.60.40.10">
    <property type="entry name" value="Immunoglobulins"/>
    <property type="match status" value="1"/>
</dbReference>
<name>A0A9X3F1J0_9BACT</name>
<dbReference type="InterPro" id="IPR013783">
    <property type="entry name" value="Ig-like_fold"/>
</dbReference>
<dbReference type="Proteomes" id="UP001145087">
    <property type="component" value="Unassembled WGS sequence"/>
</dbReference>
<dbReference type="PROSITE" id="PS50093">
    <property type="entry name" value="PKD"/>
    <property type="match status" value="1"/>
</dbReference>
<dbReference type="CDD" id="cd00146">
    <property type="entry name" value="PKD"/>
    <property type="match status" value="1"/>
</dbReference>
<evidence type="ECO:0000259" key="1">
    <source>
        <dbReference type="PROSITE" id="PS50093"/>
    </source>
</evidence>
<reference evidence="2" key="1">
    <citation type="submission" date="2022-11" db="EMBL/GenBank/DDBJ databases">
        <title>Marilongibacter aestuarii gen. nov., sp. nov., isolated from tidal flat sediment.</title>
        <authorList>
            <person name="Jiayan W."/>
        </authorList>
    </citation>
    <scope>NUCLEOTIDE SEQUENCE</scope>
    <source>
        <strain evidence="2">Z1-6</strain>
    </source>
</reference>
<dbReference type="EMBL" id="JAPOHD010000002">
    <property type="protein sequence ID" value="MCY1718864.1"/>
    <property type="molecule type" value="Genomic_DNA"/>
</dbReference>
<accession>A0A9X3F1J0</accession>
<organism evidence="2 3">
    <name type="scientific">Draconibacterium aestuarii</name>
    <dbReference type="NCBI Taxonomy" id="2998507"/>
    <lineage>
        <taxon>Bacteria</taxon>
        <taxon>Pseudomonadati</taxon>
        <taxon>Bacteroidota</taxon>
        <taxon>Bacteroidia</taxon>
        <taxon>Marinilabiliales</taxon>
        <taxon>Prolixibacteraceae</taxon>
        <taxon>Draconibacterium</taxon>
    </lineage>
</organism>
<dbReference type="Pfam" id="PF00801">
    <property type="entry name" value="PKD"/>
    <property type="match status" value="1"/>
</dbReference>
<keyword evidence="3" id="KW-1185">Reference proteome</keyword>